<dbReference type="RefSeq" id="WP_150593107.1">
    <property type="nucleotide sequence ID" value="NZ_CABVIJ010000004.1"/>
</dbReference>
<dbReference type="Pfam" id="PF03567">
    <property type="entry name" value="Sulfotransfer_2"/>
    <property type="match status" value="1"/>
</dbReference>
<evidence type="ECO:0000313" key="9">
    <source>
        <dbReference type="EMBL" id="VVO67651.1"/>
    </source>
</evidence>
<evidence type="ECO:0000256" key="6">
    <source>
        <dbReference type="ARBA" id="ARBA00023136"/>
    </source>
</evidence>
<dbReference type="InterPro" id="IPR005331">
    <property type="entry name" value="Sulfotransferase"/>
</dbReference>
<evidence type="ECO:0000256" key="8">
    <source>
        <dbReference type="SAM" id="Coils"/>
    </source>
</evidence>
<evidence type="ECO:0000256" key="4">
    <source>
        <dbReference type="ARBA" id="ARBA00022989"/>
    </source>
</evidence>
<keyword evidence="6" id="KW-0472">Membrane</keyword>
<dbReference type="InterPro" id="IPR018011">
    <property type="entry name" value="Carb_sulfotrans_8-10"/>
</dbReference>
<evidence type="ECO:0000256" key="3">
    <source>
        <dbReference type="ARBA" id="ARBA00022692"/>
    </source>
</evidence>
<evidence type="ECO:0000256" key="5">
    <source>
        <dbReference type="ARBA" id="ARBA00023034"/>
    </source>
</evidence>
<evidence type="ECO:0000256" key="1">
    <source>
        <dbReference type="ARBA" id="ARBA00004323"/>
    </source>
</evidence>
<dbReference type="GO" id="GO:0016740">
    <property type="term" value="F:transferase activity"/>
    <property type="evidence" value="ECO:0007669"/>
    <property type="project" value="UniProtKB-KW"/>
</dbReference>
<comment type="caution">
    <text evidence="9">The sequence shown here is derived from an EMBL/GenBank/DDBJ whole genome shotgun (WGS) entry which is preliminary data.</text>
</comment>
<name>A0ABD7VBJ6_PSEFL</name>
<evidence type="ECO:0000256" key="7">
    <source>
        <dbReference type="ARBA" id="ARBA00023180"/>
    </source>
</evidence>
<accession>A0ABD7VBJ6</accession>
<proteinExistence type="predicted"/>
<sequence>MTSTDDQLLLDFLTWNSCVSQERKLFYVATPKVACTSLKWWFAELEGVAEAVRQLKTSSETDPELVIHDSLNIVAPQLSLRSQEQLQEIKTGGFFSFALVRNPYKRLFSAWQSKILLREPLQIEAYLDQAFVACPVETMLDVAAAFECFLEYLNTYEAGDFQDWHWAPQYELLKPQLFPYSAVSKIEDTGGLNEALRAHLGDAYVNPFTSSKANESLIPYLPEFISPRSKALIELLYADDFEFFDYSTELPPAKEQFSQENLTLALKGIELLRGRHLRIAEMRQHCSAEFSALLKDKEWLVGQRDTWMAVCKEKETELVELQGYCAGEAQRLEMAHAELERLKVEIAQTNVALAHSNNELQHANQELAKSVVESKQIEAELAKSVVENRQIEAELAKSVVENRQIEAELAKSVVETRQIEAELAESAVESRQLAAELAKRNAEAASLQTELAEIKSDVSRLMFELEQANADCVQSKYELAQTNSMLAQSNSDLAQSNSELARLKSDLARSTIELAQSGSELAQSNSELVNSNSELARSNSELAQSNAQLDWSKNELIRLQQTISSMIFEQEAFALRHKRYLSFHRFVESGLVNRLRKAGRLLKGRKGE</sequence>
<dbReference type="AlphaFoldDB" id="A0ABD7VBJ6"/>
<dbReference type="EMBL" id="CABVIJ010000004">
    <property type="protein sequence ID" value="VVO67651.1"/>
    <property type="molecule type" value="Genomic_DNA"/>
</dbReference>
<keyword evidence="3" id="KW-0812">Transmembrane</keyword>
<keyword evidence="5" id="KW-0333">Golgi apparatus</keyword>
<organism evidence="9 10">
    <name type="scientific">Pseudomonas fluorescens</name>
    <dbReference type="NCBI Taxonomy" id="294"/>
    <lineage>
        <taxon>Bacteria</taxon>
        <taxon>Pseudomonadati</taxon>
        <taxon>Pseudomonadota</taxon>
        <taxon>Gammaproteobacteria</taxon>
        <taxon>Pseudomonadales</taxon>
        <taxon>Pseudomonadaceae</taxon>
        <taxon>Pseudomonas</taxon>
    </lineage>
</organism>
<keyword evidence="7" id="KW-0325">Glycoprotein</keyword>
<protein>
    <submittedName>
        <fullName evidence="9">Chromosome partition protein Smc</fullName>
    </submittedName>
</protein>
<keyword evidence="2" id="KW-0808">Transferase</keyword>
<gene>
    <name evidence="9" type="primary">smc_1</name>
    <name evidence="9" type="ORF">PS732_01153</name>
</gene>
<dbReference type="Proteomes" id="UP000325779">
    <property type="component" value="Unassembled WGS sequence"/>
</dbReference>
<dbReference type="PANTHER" id="PTHR12137:SF54">
    <property type="entry name" value="CARBOHYDRATE SULFOTRANSFERASE"/>
    <property type="match status" value="1"/>
</dbReference>
<feature type="coiled-coil region" evidence="8">
    <location>
        <begin position="329"/>
        <end position="513"/>
    </location>
</feature>
<comment type="subcellular location">
    <subcellularLocation>
        <location evidence="1">Golgi apparatus membrane</location>
        <topology evidence="1">Single-pass type II membrane protein</topology>
    </subcellularLocation>
</comment>
<dbReference type="PANTHER" id="PTHR12137">
    <property type="entry name" value="CARBOHYDRATE SULFOTRANSFERASE"/>
    <property type="match status" value="1"/>
</dbReference>
<evidence type="ECO:0000313" key="10">
    <source>
        <dbReference type="Proteomes" id="UP000325779"/>
    </source>
</evidence>
<keyword evidence="4" id="KW-1133">Transmembrane helix</keyword>
<evidence type="ECO:0000256" key="2">
    <source>
        <dbReference type="ARBA" id="ARBA00022679"/>
    </source>
</evidence>
<reference evidence="9 10" key="1">
    <citation type="submission" date="2019-09" db="EMBL/GenBank/DDBJ databases">
        <authorList>
            <person name="Chandra G."/>
            <person name="Truman W A."/>
        </authorList>
    </citation>
    <scope>NUCLEOTIDE SEQUENCE [LARGE SCALE GENOMIC DNA]</scope>
    <source>
        <strain evidence="9">PS732</strain>
    </source>
</reference>
<keyword evidence="8" id="KW-0175">Coiled coil</keyword>